<feature type="compositionally biased region" description="Low complexity" evidence="2">
    <location>
        <begin position="262"/>
        <end position="273"/>
    </location>
</feature>
<dbReference type="PANTHER" id="PTHR22803">
    <property type="entry name" value="MANNOSE, PHOSPHOLIPASE, LECTIN RECEPTOR RELATED"/>
    <property type="match status" value="1"/>
</dbReference>
<dbReference type="InterPro" id="IPR018378">
    <property type="entry name" value="C-type_lectin_CS"/>
</dbReference>
<feature type="chain" id="PRO_5034136872" evidence="3">
    <location>
        <begin position="20"/>
        <end position="317"/>
    </location>
</feature>
<feature type="domain" description="C-type lectin" evidence="4">
    <location>
        <begin position="171"/>
        <end position="299"/>
    </location>
</feature>
<dbReference type="PROSITE" id="PS00615">
    <property type="entry name" value="C_TYPE_LECTIN_1"/>
    <property type="match status" value="2"/>
</dbReference>
<feature type="signal peptide" evidence="3">
    <location>
        <begin position="1"/>
        <end position="19"/>
    </location>
</feature>
<dbReference type="CDD" id="cd00037">
    <property type="entry name" value="CLECT"/>
    <property type="match status" value="2"/>
</dbReference>
<protein>
    <submittedName>
        <fullName evidence="5">IML23</fullName>
    </submittedName>
</protein>
<dbReference type="SUPFAM" id="SSF56436">
    <property type="entry name" value="C-type lectin-like"/>
    <property type="match status" value="2"/>
</dbReference>
<dbReference type="EMBL" id="MW658750">
    <property type="protein sequence ID" value="QWY13120.1"/>
    <property type="molecule type" value="mRNA"/>
</dbReference>
<dbReference type="Gene3D" id="3.10.100.10">
    <property type="entry name" value="Mannose-Binding Protein A, subunit A"/>
    <property type="match status" value="2"/>
</dbReference>
<keyword evidence="3" id="KW-0732">Signal</keyword>
<reference evidence="5" key="1">
    <citation type="journal article" date="2021" name="Insects">
        <title>Identification of 35 C-Type Lectins in the Oriental Armyworm, Mythimna separata (Walker).</title>
        <authorList>
            <person name="Li H."/>
            <person name="Liu F.-F."/>
            <person name="Fu L.-Q."/>
            <person name="Liu Z."/>
            <person name="Zhang W.-T."/>
            <person name="Wang Q."/>
            <person name="Rao X.-J."/>
        </authorList>
    </citation>
    <scope>NUCLEOTIDE SEQUENCE</scope>
</reference>
<evidence type="ECO:0000256" key="3">
    <source>
        <dbReference type="SAM" id="SignalP"/>
    </source>
</evidence>
<dbReference type="AlphaFoldDB" id="A0A8F3C7F7"/>
<dbReference type="InterPro" id="IPR016187">
    <property type="entry name" value="CTDL_fold"/>
</dbReference>
<feature type="region of interest" description="Disordered" evidence="2">
    <location>
        <begin position="257"/>
        <end position="277"/>
    </location>
</feature>
<evidence type="ECO:0000259" key="4">
    <source>
        <dbReference type="PROSITE" id="PS50041"/>
    </source>
</evidence>
<organism evidence="5">
    <name type="scientific">Mythimna separata</name>
    <name type="common">Oriental armyworm</name>
    <name type="synonym">Pseudaletia separata</name>
    <dbReference type="NCBI Taxonomy" id="271217"/>
    <lineage>
        <taxon>Eukaryota</taxon>
        <taxon>Metazoa</taxon>
        <taxon>Ecdysozoa</taxon>
        <taxon>Arthropoda</taxon>
        <taxon>Hexapoda</taxon>
        <taxon>Insecta</taxon>
        <taxon>Pterygota</taxon>
        <taxon>Neoptera</taxon>
        <taxon>Endopterygota</taxon>
        <taxon>Lepidoptera</taxon>
        <taxon>Glossata</taxon>
        <taxon>Ditrysia</taxon>
        <taxon>Noctuoidea</taxon>
        <taxon>Noctuidae</taxon>
        <taxon>Noctuinae</taxon>
        <taxon>Hadenini</taxon>
        <taxon>Mythimna</taxon>
    </lineage>
</organism>
<evidence type="ECO:0000256" key="2">
    <source>
        <dbReference type="SAM" id="MobiDB-lite"/>
    </source>
</evidence>
<dbReference type="InterPro" id="IPR050111">
    <property type="entry name" value="C-type_lectin/snaclec_domain"/>
</dbReference>
<reference evidence="5" key="2">
    <citation type="submission" date="2021-02" db="EMBL/GenBank/DDBJ databases">
        <authorList>
            <person name="Rao X."/>
        </authorList>
    </citation>
    <scope>NUCLEOTIDE SEQUENCE</scope>
</reference>
<dbReference type="InterPro" id="IPR016186">
    <property type="entry name" value="C-type_lectin-like/link_sf"/>
</dbReference>
<dbReference type="PROSITE" id="PS50041">
    <property type="entry name" value="C_TYPE_LECTIN_2"/>
    <property type="match status" value="2"/>
</dbReference>
<keyword evidence="1" id="KW-1015">Disulfide bond</keyword>
<evidence type="ECO:0000313" key="5">
    <source>
        <dbReference type="EMBL" id="QWY13120.1"/>
    </source>
</evidence>
<dbReference type="Pfam" id="PF00059">
    <property type="entry name" value="Lectin_C"/>
    <property type="match status" value="2"/>
</dbReference>
<accession>A0A8F3C7F7</accession>
<proteinExistence type="evidence at transcript level"/>
<name>A0A8F3C7F7_MYTSE</name>
<dbReference type="InterPro" id="IPR001304">
    <property type="entry name" value="C-type_lectin-like"/>
</dbReference>
<dbReference type="SMART" id="SM00034">
    <property type="entry name" value="CLECT"/>
    <property type="match status" value="2"/>
</dbReference>
<feature type="domain" description="C-type lectin" evidence="4">
    <location>
        <begin position="35"/>
        <end position="148"/>
    </location>
</feature>
<sequence>MKSCLKYFTLLFSLYFTEGAFRCDYTYSSKTQTWFKLVSLPANFTDARLRCTLEGAVLASPTTPEILAEMRTIMNRSYPEYEIFTGIHAIFSPGDFNAIEGTPLSKLPVPWAKNEPDNKDNNERCITLNGNGDLADRRCEETRPYICYHAESGQAEVSQCGIDPEYYLDKRTNKCYKFHTVPRNFSRAFMACAAEGAHLAIVNSNLEATVLKDLYGRSIGRMVQGDFQKDYAFIGFHDWGELWDFRTIHGQTLKEAGYNKFGPNDPNNQPPGGESCGSIDRNGVLNDFHCDRPVGFICEKSPGPLSGCQAPVYGPDN</sequence>
<evidence type="ECO:0000256" key="1">
    <source>
        <dbReference type="ARBA" id="ARBA00023157"/>
    </source>
</evidence>